<dbReference type="CDD" id="cd15565">
    <property type="entry name" value="PHD2_NSD"/>
    <property type="match status" value="1"/>
</dbReference>
<gene>
    <name evidence="7" type="ORF">Ccrd_019657</name>
</gene>
<keyword evidence="2" id="KW-0539">Nucleus</keyword>
<dbReference type="EMBL" id="LEKV01002664">
    <property type="protein sequence ID" value="KVI02087.1"/>
    <property type="molecule type" value="Genomic_DNA"/>
</dbReference>
<dbReference type="GO" id="GO:0005634">
    <property type="term" value="C:nucleus"/>
    <property type="evidence" value="ECO:0007669"/>
    <property type="project" value="UniProtKB-SubCell"/>
</dbReference>
<organism evidence="7 8">
    <name type="scientific">Cynara cardunculus var. scolymus</name>
    <name type="common">Globe artichoke</name>
    <name type="synonym">Cynara scolymus</name>
    <dbReference type="NCBI Taxonomy" id="59895"/>
    <lineage>
        <taxon>Eukaryota</taxon>
        <taxon>Viridiplantae</taxon>
        <taxon>Streptophyta</taxon>
        <taxon>Embryophyta</taxon>
        <taxon>Tracheophyta</taxon>
        <taxon>Spermatophyta</taxon>
        <taxon>Magnoliopsida</taxon>
        <taxon>eudicotyledons</taxon>
        <taxon>Gunneridae</taxon>
        <taxon>Pentapetalae</taxon>
        <taxon>asterids</taxon>
        <taxon>campanulids</taxon>
        <taxon>Asterales</taxon>
        <taxon>Asteraceae</taxon>
        <taxon>Carduoideae</taxon>
        <taxon>Cardueae</taxon>
        <taxon>Carduinae</taxon>
        <taxon>Cynara</taxon>
    </lineage>
</organism>
<dbReference type="InterPro" id="IPR013083">
    <property type="entry name" value="Znf_RING/FYVE/PHD"/>
</dbReference>
<dbReference type="AlphaFoldDB" id="A0A124SF43"/>
<evidence type="ECO:0000256" key="1">
    <source>
        <dbReference type="ARBA" id="ARBA00004123"/>
    </source>
</evidence>
<evidence type="ECO:0000259" key="4">
    <source>
        <dbReference type="Pfam" id="PF12047"/>
    </source>
</evidence>
<dbReference type="CDD" id="cd15566">
    <property type="entry name" value="PHD3_NSD"/>
    <property type="match status" value="1"/>
</dbReference>
<evidence type="ECO:0000256" key="2">
    <source>
        <dbReference type="ARBA" id="ARBA00023242"/>
    </source>
</evidence>
<feature type="domain" description="DM2" evidence="6">
    <location>
        <begin position="515"/>
        <end position="553"/>
    </location>
</feature>
<feature type="domain" description="Histone-lysine N-methyltransferase NSD-like PHD zinc finger" evidence="5">
    <location>
        <begin position="260"/>
        <end position="328"/>
    </location>
</feature>
<evidence type="ECO:0000259" key="5">
    <source>
        <dbReference type="Pfam" id="PF22908"/>
    </source>
</evidence>
<comment type="caution">
    <text evidence="7">The sequence shown here is derived from an EMBL/GenBank/DDBJ whole genome shotgun (WGS) entry which is preliminary data.</text>
</comment>
<proteinExistence type="predicted"/>
<dbReference type="InterPro" id="IPR055198">
    <property type="entry name" value="NSD_PHD"/>
</dbReference>
<evidence type="ECO:0000259" key="6">
    <source>
        <dbReference type="Pfam" id="PF26055"/>
    </source>
</evidence>
<name>A0A124SF43_CYNCS</name>
<dbReference type="PANTHER" id="PTHR46235:SF19">
    <property type="entry name" value="HISTONE-LYSINE N-METHYLTRANSFERASE CHROMATIN REGULATOR PHD FAMILY"/>
    <property type="match status" value="1"/>
</dbReference>
<dbReference type="Gramene" id="KVI02087">
    <property type="protein sequence ID" value="KVI02087"/>
    <property type="gene ID" value="Ccrd_019657"/>
</dbReference>
<keyword evidence="8" id="KW-1185">Reference proteome</keyword>
<feature type="domain" description="RFTS" evidence="4">
    <location>
        <begin position="13"/>
        <end position="120"/>
    </location>
</feature>
<dbReference type="STRING" id="59895.A0A124SF43"/>
<feature type="region of interest" description="Disordered" evidence="3">
    <location>
        <begin position="453"/>
        <end position="473"/>
    </location>
</feature>
<feature type="region of interest" description="Disordered" evidence="3">
    <location>
        <begin position="640"/>
        <end position="663"/>
    </location>
</feature>
<dbReference type="Pfam" id="PF12047">
    <property type="entry name" value="DNMT1-RFD"/>
    <property type="match status" value="1"/>
</dbReference>
<dbReference type="InterPro" id="IPR058939">
    <property type="entry name" value="Mtase_EDM2"/>
</dbReference>
<feature type="compositionally biased region" description="Low complexity" evidence="3">
    <location>
        <begin position="644"/>
        <end position="657"/>
    </location>
</feature>
<comment type="subcellular location">
    <subcellularLocation>
        <location evidence="1">Nucleus</location>
    </subcellularLocation>
</comment>
<reference evidence="7 8" key="1">
    <citation type="journal article" date="2016" name="Sci. Rep.">
        <title>The genome sequence of the outbreeding globe artichoke constructed de novo incorporating a phase-aware low-pass sequencing strategy of F1 progeny.</title>
        <authorList>
            <person name="Scaglione D."/>
            <person name="Reyes-Chin-Wo S."/>
            <person name="Acquadro A."/>
            <person name="Froenicke L."/>
            <person name="Portis E."/>
            <person name="Beitel C."/>
            <person name="Tirone M."/>
            <person name="Mauro R."/>
            <person name="Lo Monaco A."/>
            <person name="Mauromicale G."/>
            <person name="Faccioli P."/>
            <person name="Cattivelli L."/>
            <person name="Rieseberg L."/>
            <person name="Michelmore R."/>
            <person name="Lanteri S."/>
        </authorList>
    </citation>
    <scope>NUCLEOTIDE SEQUENCE [LARGE SCALE GENOMIC DNA]</scope>
    <source>
        <strain evidence="7">2C</strain>
    </source>
</reference>
<evidence type="ECO:0000313" key="8">
    <source>
        <dbReference type="Proteomes" id="UP000243975"/>
    </source>
</evidence>
<dbReference type="Pfam" id="PF26055">
    <property type="entry name" value="Mtase_EDM2"/>
    <property type="match status" value="1"/>
</dbReference>
<protein>
    <submittedName>
        <fullName evidence="7">DNA (Cytosine-5)-methyltransferase 1, replication foci domain-containing protein</fullName>
    </submittedName>
</protein>
<evidence type="ECO:0000256" key="3">
    <source>
        <dbReference type="SAM" id="MobiDB-lite"/>
    </source>
</evidence>
<evidence type="ECO:0000313" key="7">
    <source>
        <dbReference type="EMBL" id="KVI02087.1"/>
    </source>
</evidence>
<dbReference type="InterPro" id="IPR022702">
    <property type="entry name" value="Cytosine_MeTrfase1_RFD"/>
</dbReference>
<dbReference type="Pfam" id="PF22908">
    <property type="entry name" value="PHD_NSD"/>
    <property type="match status" value="1"/>
</dbReference>
<feature type="non-terminal residue" evidence="7">
    <location>
        <position position="1"/>
    </location>
</feature>
<accession>A0A124SF43</accession>
<dbReference type="PANTHER" id="PTHR46235">
    <property type="entry name" value="PHD FINGER-CONTAINING PROTEIN DDB_G0268158"/>
    <property type="match status" value="1"/>
</dbReference>
<sequence>MASSDEEGEIFPHSVTAYQFLNYSNKPIPFSNLPIHWSDHHTGDSPPVYLLGTSDGDRQSVYKQVIGWKLELLHVMPQVYILSKGKSWIKLLKPKKSYEDIIKTVVIVIHGLHFVKRNLEATGDRILSHLMKTLSSYDVVEPLEQYLSNHVSLIRIAVAKDEDLAKSKENQSRKKSKFIVDEDDIASDEDLDEEAEVLFDPVCAFCDNGGDVLPCEGQCLRSFHPTIEAGVDSCCESLGFAGASQYEAIPTLLCDNCKHQKHQCFGCGKLGSSDKCSVAEVFPCVSATCGHFYHPECVASLLCPFDETVSKKLESRIAAGESFTCPIHKCHRCKGGEDKEVHDLQFAVCRRCPRAYHRKCLPMKHKILPSLLTPKRDHLLFPYIVRKRNQDGSRTKVLKVEISKAFGNLEVSETENTSQMVERRYSSVTFRDPAFEKGKSSLMYEKRPSLEENVSISRNPEYPSSRAQKKPAYREERFASKQAVRTALKKLDDGCSVEDAKAVCEPNVLNQLIRWKIVDFCCGSNDFSCFMKEKLDSMGKKCSYKNYDLIVPKSFYLPGSINAQDQTLDDWNTVSPPLSLWSHPDWTAKHQAVAEKHSHIVKQNQHEGGERVVSNYLMEENHDYYRDFSEYRDISTILDDVPEAPAGGSPPASANPSTIDDEDINVIPDTEIHIQETLDDTADMNASSDMDVSSP</sequence>
<dbReference type="Proteomes" id="UP000243975">
    <property type="component" value="Unassembled WGS sequence"/>
</dbReference>
<dbReference type="Gene3D" id="3.30.40.10">
    <property type="entry name" value="Zinc/RING finger domain, C3HC4 (zinc finger)"/>
    <property type="match status" value="1"/>
</dbReference>